<keyword evidence="1 7" id="KW-0436">Ligase</keyword>
<dbReference type="AlphaFoldDB" id="V4Q377"/>
<reference evidence="9 10" key="1">
    <citation type="journal article" date="2014" name="Nature">
        <title>Sequential evolution of bacterial morphology by co-option of a developmental regulator.</title>
        <authorList>
            <person name="Jiang C."/>
            <person name="Brown P.J."/>
            <person name="Ducret A."/>
            <person name="Brun Y.V."/>
        </authorList>
    </citation>
    <scope>NUCLEOTIDE SEQUENCE [LARGE SCALE GENOMIC DNA]</scope>
    <source>
        <strain evidence="9 10">DSM 16100</strain>
    </source>
</reference>
<evidence type="ECO:0000256" key="6">
    <source>
        <dbReference type="ARBA" id="ARBA00023146"/>
    </source>
</evidence>
<evidence type="ECO:0000313" key="9">
    <source>
        <dbReference type="EMBL" id="ESQ92315.1"/>
    </source>
</evidence>
<keyword evidence="4" id="KW-0862">Zinc</keyword>
<keyword evidence="6 7" id="KW-0030">Aminoacyl-tRNA synthetase</keyword>
<evidence type="ECO:0000313" key="10">
    <source>
        <dbReference type="Proteomes" id="UP000017837"/>
    </source>
</evidence>
<keyword evidence="5 7" id="KW-0067">ATP-binding</keyword>
<comment type="similarity">
    <text evidence="7">Belongs to the class-I aminoacyl-tRNA synthetase family.</text>
</comment>
<dbReference type="InterPro" id="IPR001412">
    <property type="entry name" value="aa-tRNA-synth_I_CS"/>
</dbReference>
<dbReference type="EMBL" id="AWGB01000014">
    <property type="protein sequence ID" value="ESQ92315.1"/>
    <property type="molecule type" value="Genomic_DNA"/>
</dbReference>
<dbReference type="Gene3D" id="3.40.50.620">
    <property type="entry name" value="HUPs"/>
    <property type="match status" value="1"/>
</dbReference>
<organism evidence="9 10">
    <name type="scientific">Asticcacaulis benevestitus DSM 16100 = ATCC BAA-896</name>
    <dbReference type="NCBI Taxonomy" id="1121022"/>
    <lineage>
        <taxon>Bacteria</taxon>
        <taxon>Pseudomonadati</taxon>
        <taxon>Pseudomonadota</taxon>
        <taxon>Alphaproteobacteria</taxon>
        <taxon>Caulobacterales</taxon>
        <taxon>Caulobacteraceae</taxon>
        <taxon>Asticcacaulis</taxon>
    </lineage>
</organism>
<keyword evidence="7" id="KW-0648">Protein biosynthesis</keyword>
<dbReference type="NCBIfam" id="NF004315">
    <property type="entry name" value="PRK05710.1-4"/>
    <property type="match status" value="1"/>
</dbReference>
<dbReference type="GO" id="GO:0005524">
    <property type="term" value="F:ATP binding"/>
    <property type="evidence" value="ECO:0007669"/>
    <property type="project" value="UniProtKB-KW"/>
</dbReference>
<evidence type="ECO:0000256" key="5">
    <source>
        <dbReference type="ARBA" id="ARBA00022840"/>
    </source>
</evidence>
<dbReference type="PANTHER" id="PTHR43311">
    <property type="entry name" value="GLUTAMATE--TRNA LIGASE"/>
    <property type="match status" value="1"/>
</dbReference>
<keyword evidence="10" id="KW-1185">Reference proteome</keyword>
<dbReference type="RefSeq" id="WP_018082062.1">
    <property type="nucleotide sequence ID" value="NZ_AQWM01000010.1"/>
</dbReference>
<sequence>MLTRFAPSPTGYLHLGHAYSALTAFDMTRAKGGDFILRIEDIDHTRCRPPYEWTIYEDLEWLGLEWPKPVLRQSEHLPDYAEALERLRSMGVLYADHKTRKGEAEAALSAPQGESVTNGAGANPAWRLSLEAARDVLGSRYDTLSFMEKGEVRKTDPAINGDVILGRKDIGVAYHLCVVIDDARQGISHVVRGHDLYDATHTQVLLQALLDLPTPAYHHHALLLDAEGRRLAKRKGSKSLRDYREEGLSQADIKAMLTATAKG</sequence>
<dbReference type="PROSITE" id="PS00178">
    <property type="entry name" value="AA_TRNA_LIGASE_I"/>
    <property type="match status" value="1"/>
</dbReference>
<evidence type="ECO:0000256" key="1">
    <source>
        <dbReference type="ARBA" id="ARBA00022598"/>
    </source>
</evidence>
<evidence type="ECO:0000256" key="4">
    <source>
        <dbReference type="ARBA" id="ARBA00022833"/>
    </source>
</evidence>
<dbReference type="PATRIC" id="fig|1121022.4.peg.1839"/>
<dbReference type="PRINTS" id="PR00987">
    <property type="entry name" value="TRNASYNTHGLU"/>
</dbReference>
<evidence type="ECO:0000259" key="8">
    <source>
        <dbReference type="Pfam" id="PF00749"/>
    </source>
</evidence>
<dbReference type="InterPro" id="IPR049940">
    <property type="entry name" value="GluQ/Sye"/>
</dbReference>
<dbReference type="Proteomes" id="UP000017837">
    <property type="component" value="Unassembled WGS sequence"/>
</dbReference>
<accession>V4Q377</accession>
<name>V4Q377_9CAUL</name>
<dbReference type="SUPFAM" id="SSF52374">
    <property type="entry name" value="Nucleotidylyl transferase"/>
    <property type="match status" value="1"/>
</dbReference>
<protein>
    <recommendedName>
        <fullName evidence="8">Glutamyl/glutaminyl-tRNA synthetase class Ib catalytic domain-containing protein</fullName>
    </recommendedName>
</protein>
<evidence type="ECO:0000256" key="7">
    <source>
        <dbReference type="RuleBase" id="RU363037"/>
    </source>
</evidence>
<proteinExistence type="inferred from homology"/>
<dbReference type="PANTHER" id="PTHR43311:SF1">
    <property type="entry name" value="GLUTAMYL-Q TRNA(ASP) SYNTHETASE"/>
    <property type="match status" value="1"/>
</dbReference>
<dbReference type="Pfam" id="PF00749">
    <property type="entry name" value="tRNA-synt_1c"/>
    <property type="match status" value="2"/>
</dbReference>
<gene>
    <name evidence="9" type="ORF">ABENE_09125</name>
</gene>
<evidence type="ECO:0000256" key="3">
    <source>
        <dbReference type="ARBA" id="ARBA00022741"/>
    </source>
</evidence>
<dbReference type="InterPro" id="IPR020058">
    <property type="entry name" value="Glu/Gln-tRNA-synth_Ib_cat-dom"/>
</dbReference>
<dbReference type="GO" id="GO:0004818">
    <property type="term" value="F:glutamate-tRNA ligase activity"/>
    <property type="evidence" value="ECO:0007669"/>
    <property type="project" value="TreeGrafter"/>
</dbReference>
<dbReference type="InterPro" id="IPR000924">
    <property type="entry name" value="Glu/Gln-tRNA-synth"/>
</dbReference>
<keyword evidence="3 7" id="KW-0547">Nucleotide-binding</keyword>
<evidence type="ECO:0000256" key="2">
    <source>
        <dbReference type="ARBA" id="ARBA00022723"/>
    </source>
</evidence>
<dbReference type="InterPro" id="IPR014729">
    <property type="entry name" value="Rossmann-like_a/b/a_fold"/>
</dbReference>
<feature type="domain" description="Glutamyl/glutaminyl-tRNA synthetase class Ib catalytic" evidence="8">
    <location>
        <begin position="158"/>
        <end position="249"/>
    </location>
</feature>
<dbReference type="OrthoDB" id="9807503at2"/>
<comment type="caution">
    <text evidence="9">The sequence shown here is derived from an EMBL/GenBank/DDBJ whole genome shotgun (WGS) entry which is preliminary data.</text>
</comment>
<dbReference type="STRING" id="1121022.GCA_000376105_02395"/>
<dbReference type="eggNOG" id="COG0008">
    <property type="taxonomic scope" value="Bacteria"/>
</dbReference>
<dbReference type="GO" id="GO:0005829">
    <property type="term" value="C:cytosol"/>
    <property type="evidence" value="ECO:0007669"/>
    <property type="project" value="TreeGrafter"/>
</dbReference>
<dbReference type="GO" id="GO:0006424">
    <property type="term" value="P:glutamyl-tRNA aminoacylation"/>
    <property type="evidence" value="ECO:0007669"/>
    <property type="project" value="TreeGrafter"/>
</dbReference>
<feature type="domain" description="Glutamyl/glutaminyl-tRNA synthetase class Ib catalytic" evidence="8">
    <location>
        <begin position="2"/>
        <end position="100"/>
    </location>
</feature>
<keyword evidence="2" id="KW-0479">Metal-binding</keyword>